<dbReference type="GO" id="GO:0005776">
    <property type="term" value="C:autophagosome"/>
    <property type="evidence" value="ECO:0007669"/>
    <property type="project" value="TreeGrafter"/>
</dbReference>
<dbReference type="EMBL" id="JANBPU010000019">
    <property type="protein sequence ID" value="KAJ1919976.1"/>
    <property type="molecule type" value="Genomic_DNA"/>
</dbReference>
<keyword evidence="4 10" id="KW-0418">Kinase</keyword>
<evidence type="ECO:0000259" key="9">
    <source>
        <dbReference type="PROSITE" id="PS50011"/>
    </source>
</evidence>
<name>A0A9W7ZZW7_9FUNG</name>
<keyword evidence="2 10" id="KW-0808">Transferase</keyword>
<evidence type="ECO:0000313" key="10">
    <source>
        <dbReference type="EMBL" id="KAJ1919976.1"/>
    </source>
</evidence>
<accession>A0A9W7ZZW7</accession>
<dbReference type="AlphaFoldDB" id="A0A9W7ZZW7"/>
<dbReference type="InterPro" id="IPR022708">
    <property type="entry name" value="Atg1-like_tMIT"/>
</dbReference>
<keyword evidence="11" id="KW-1185">Reference proteome</keyword>
<reference evidence="10" key="1">
    <citation type="submission" date="2022-07" db="EMBL/GenBank/DDBJ databases">
        <title>Phylogenomic reconstructions and comparative analyses of Kickxellomycotina fungi.</title>
        <authorList>
            <person name="Reynolds N.K."/>
            <person name="Stajich J.E."/>
            <person name="Barry K."/>
            <person name="Grigoriev I.V."/>
            <person name="Crous P."/>
            <person name="Smith M.E."/>
        </authorList>
    </citation>
    <scope>NUCLEOTIDE SEQUENCE</scope>
    <source>
        <strain evidence="10">NBRC 100468</strain>
    </source>
</reference>
<evidence type="ECO:0000256" key="5">
    <source>
        <dbReference type="ARBA" id="ARBA00022840"/>
    </source>
</evidence>
<comment type="caution">
    <text evidence="10">The sequence shown here is derived from an EMBL/GenBank/DDBJ whole genome shotgun (WGS) entry which is preliminary data.</text>
</comment>
<dbReference type="SUPFAM" id="SSF56112">
    <property type="entry name" value="Protein kinase-like (PK-like)"/>
    <property type="match status" value="1"/>
</dbReference>
<keyword evidence="3 7" id="KW-0547">Nucleotide-binding</keyword>
<dbReference type="GO" id="GO:0034727">
    <property type="term" value="P:piecemeal microautophagy of the nucleus"/>
    <property type="evidence" value="ECO:0007669"/>
    <property type="project" value="TreeGrafter"/>
</dbReference>
<dbReference type="PROSITE" id="PS50011">
    <property type="entry name" value="PROTEIN_KINASE_DOM"/>
    <property type="match status" value="1"/>
</dbReference>
<dbReference type="GO" id="GO:0061709">
    <property type="term" value="P:reticulophagy"/>
    <property type="evidence" value="ECO:0007669"/>
    <property type="project" value="TreeGrafter"/>
</dbReference>
<evidence type="ECO:0000256" key="1">
    <source>
        <dbReference type="ARBA" id="ARBA00012513"/>
    </source>
</evidence>
<dbReference type="InterPro" id="IPR008271">
    <property type="entry name" value="Ser/Thr_kinase_AS"/>
</dbReference>
<feature type="binding site" evidence="7">
    <location>
        <position position="52"/>
    </location>
    <ligand>
        <name>ATP</name>
        <dbReference type="ChEBI" id="CHEBI:30616"/>
    </ligand>
</feature>
<dbReference type="GO" id="GO:0000045">
    <property type="term" value="P:autophagosome assembly"/>
    <property type="evidence" value="ECO:0007669"/>
    <property type="project" value="TreeGrafter"/>
</dbReference>
<dbReference type="Pfam" id="PF00069">
    <property type="entry name" value="Pkinase"/>
    <property type="match status" value="1"/>
</dbReference>
<sequence>MSFSLNSVARSGQPGATYTIGSYEILREVGKGTYASVYQAWNKNTQKEVAIKSVARIKLSSRLLTNLEYEINILKGVSHENIVGLMDCLVDPATMSTLLWNIVHWETFLLISGGAGSIPLCEIHMMAWTFPSYVMFLVKYATSAIKFLNSKQIIHRDIKPQNLLLHPPHSDYQMGYSEQRGDFPIVKVADFGFARFLKETSLTNTLCGSPLYMAPEILRYEYYDAKVDLWSVGAVAYEMLTGRTPFRADNHVELLQKIERSVDVIHFPDEDADAASASSQISLSDLVPGVEPSSEEVTRSFESSISNSSQTRDANMAINVTATSSAPKRNGGGHVSEANGHHGLDPEIKDLIRKLLRRKPAERMGFAEFLVHPALKPMPKPVTIEMELGNMSIADSILEATSESIIGGRVVPEGSLYSNKDNQFLPFGADAGATLQKGLQVPSGSRPASIVTDHFTGEPTTHPISDSQKVAVGVNNHTFLPETPLYEQDIPANIVDTSNVKQQLPSTHKINIPSGSRARGGYTTVPNAYSSGSSNPISSTATTTSTGAGAANINTAASNSATAFTTGSPGTSRKQQGIPINPKRTPGGAGAGRLPSNYADRLNQAMRNIHSGSVQSSNAYRRLSYAETAPAIERDFVIIDKRAIEYNELADELDSSPKIPSFYYHPGTLGRNFGLNNNHHPQSQGSIGRGSGGTGGRNSGANVIGNAANIPATSGVYRMSAPARTFVGGVSPIDAFPSIGPPDTTPSSGHGNVGSELVDTFGSRISVAAEESVLKRLEALAQQGTSIMYLADLKLSQFPNVPPQHKIAGPVPGEVRPEDNLSVEEAFALYLKAMTLLEMGLGAVKDYVSKANPRSMIQESTHHYSTSVDTITLGLARGGAITSQALNQATQWIRNKYNECFDKAEVVKQFAHGREIDLDNISVEHIIYNKALEISRAAAKKEFENVDLVHCERGYQLCIWMLAAILTVGPDEPEIDESDRNVVNKFISSVVRRLNSLRRKLQSEGHASAGS</sequence>
<dbReference type="EC" id="2.7.11.1" evidence="1"/>
<feature type="region of interest" description="Disordered" evidence="8">
    <location>
        <begin position="563"/>
        <end position="592"/>
    </location>
</feature>
<dbReference type="Gene3D" id="3.30.200.20">
    <property type="entry name" value="Phosphorylase Kinase, domain 1"/>
    <property type="match status" value="1"/>
</dbReference>
<evidence type="ECO:0000256" key="2">
    <source>
        <dbReference type="ARBA" id="ARBA00022679"/>
    </source>
</evidence>
<dbReference type="InterPro" id="IPR000719">
    <property type="entry name" value="Prot_kinase_dom"/>
</dbReference>
<dbReference type="Gene3D" id="1.10.510.10">
    <property type="entry name" value="Transferase(Phosphotransferase) domain 1"/>
    <property type="match status" value="1"/>
</dbReference>
<keyword evidence="5 7" id="KW-0067">ATP-binding</keyword>
<dbReference type="PROSITE" id="PS00107">
    <property type="entry name" value="PROTEIN_KINASE_ATP"/>
    <property type="match status" value="1"/>
</dbReference>
<dbReference type="InterPro" id="IPR048941">
    <property type="entry name" value="ATG1-like_MIT2"/>
</dbReference>
<dbReference type="GO" id="GO:0004674">
    <property type="term" value="F:protein serine/threonine kinase activity"/>
    <property type="evidence" value="ECO:0007669"/>
    <property type="project" value="UniProtKB-EC"/>
</dbReference>
<dbReference type="PANTHER" id="PTHR24348">
    <property type="entry name" value="SERINE/THREONINE-PROTEIN KINASE UNC-51-RELATED"/>
    <property type="match status" value="1"/>
</dbReference>
<dbReference type="Pfam" id="PF21127">
    <property type="entry name" value="ATG1-like_MIT2"/>
    <property type="match status" value="1"/>
</dbReference>
<dbReference type="Proteomes" id="UP001150538">
    <property type="component" value="Unassembled WGS sequence"/>
</dbReference>
<proteinExistence type="predicted"/>
<feature type="domain" description="Protein kinase" evidence="9">
    <location>
        <begin position="23"/>
        <end position="375"/>
    </location>
</feature>
<evidence type="ECO:0000256" key="4">
    <source>
        <dbReference type="ARBA" id="ARBA00022777"/>
    </source>
</evidence>
<dbReference type="GO" id="GO:0042594">
    <property type="term" value="P:response to starvation"/>
    <property type="evidence" value="ECO:0007669"/>
    <property type="project" value="TreeGrafter"/>
</dbReference>
<gene>
    <name evidence="10" type="primary">ATG1</name>
    <name evidence="10" type="ORF">H4219_001637</name>
</gene>
<dbReference type="InterPro" id="IPR017441">
    <property type="entry name" value="Protein_kinase_ATP_BS"/>
</dbReference>
<feature type="compositionally biased region" description="Gly residues" evidence="8">
    <location>
        <begin position="687"/>
        <end position="698"/>
    </location>
</feature>
<dbReference type="SMART" id="SM00220">
    <property type="entry name" value="S_TKc"/>
    <property type="match status" value="1"/>
</dbReference>
<evidence type="ECO:0000256" key="6">
    <source>
        <dbReference type="ARBA" id="ARBA00030237"/>
    </source>
</evidence>
<dbReference type="InterPro" id="IPR045269">
    <property type="entry name" value="Atg1-like"/>
</dbReference>
<evidence type="ECO:0000256" key="3">
    <source>
        <dbReference type="ARBA" id="ARBA00022741"/>
    </source>
</evidence>
<dbReference type="PANTHER" id="PTHR24348:SF22">
    <property type="entry name" value="NON-SPECIFIC SERINE_THREONINE PROTEIN KINASE"/>
    <property type="match status" value="1"/>
</dbReference>
<evidence type="ECO:0000256" key="8">
    <source>
        <dbReference type="SAM" id="MobiDB-lite"/>
    </source>
</evidence>
<organism evidence="10 11">
    <name type="scientific">Mycoemilia scoparia</name>
    <dbReference type="NCBI Taxonomy" id="417184"/>
    <lineage>
        <taxon>Eukaryota</taxon>
        <taxon>Fungi</taxon>
        <taxon>Fungi incertae sedis</taxon>
        <taxon>Zoopagomycota</taxon>
        <taxon>Kickxellomycotina</taxon>
        <taxon>Kickxellomycetes</taxon>
        <taxon>Kickxellales</taxon>
        <taxon>Kickxellaceae</taxon>
        <taxon>Mycoemilia</taxon>
    </lineage>
</organism>
<dbReference type="PROSITE" id="PS00108">
    <property type="entry name" value="PROTEIN_KINASE_ST"/>
    <property type="match status" value="1"/>
</dbReference>
<dbReference type="InterPro" id="IPR011009">
    <property type="entry name" value="Kinase-like_dom_sf"/>
</dbReference>
<evidence type="ECO:0000256" key="7">
    <source>
        <dbReference type="PROSITE-ProRule" id="PRU10141"/>
    </source>
</evidence>
<dbReference type="GO" id="GO:0000422">
    <property type="term" value="P:autophagy of mitochondrion"/>
    <property type="evidence" value="ECO:0007669"/>
    <property type="project" value="TreeGrafter"/>
</dbReference>
<dbReference type="GO" id="GO:0005829">
    <property type="term" value="C:cytosol"/>
    <property type="evidence" value="ECO:0007669"/>
    <property type="project" value="TreeGrafter"/>
</dbReference>
<dbReference type="OrthoDB" id="346907at2759"/>
<protein>
    <recommendedName>
        <fullName evidence="1">non-specific serine/threonine protein kinase</fullName>
        <ecNumber evidence="1">2.7.11.1</ecNumber>
    </recommendedName>
    <alternativeName>
        <fullName evidence="6">Autophagy-related protein 1</fullName>
    </alternativeName>
</protein>
<dbReference type="Pfam" id="PF12063">
    <property type="entry name" value="ATG1-like_MIT1"/>
    <property type="match status" value="1"/>
</dbReference>
<feature type="region of interest" description="Disordered" evidence="8">
    <location>
        <begin position="675"/>
        <end position="700"/>
    </location>
</feature>
<dbReference type="GO" id="GO:0034045">
    <property type="term" value="C:phagophore assembly site membrane"/>
    <property type="evidence" value="ECO:0007669"/>
    <property type="project" value="TreeGrafter"/>
</dbReference>
<dbReference type="GO" id="GO:0005524">
    <property type="term" value="F:ATP binding"/>
    <property type="evidence" value="ECO:0007669"/>
    <property type="project" value="UniProtKB-UniRule"/>
</dbReference>
<dbReference type="GO" id="GO:0010506">
    <property type="term" value="P:regulation of autophagy"/>
    <property type="evidence" value="ECO:0007669"/>
    <property type="project" value="InterPro"/>
</dbReference>
<evidence type="ECO:0000313" key="11">
    <source>
        <dbReference type="Proteomes" id="UP001150538"/>
    </source>
</evidence>